<dbReference type="PANTHER" id="PTHR42815">
    <property type="entry name" value="FAD-BINDING, PUTATIVE (AFU_ORTHOLOGUE AFUA_6G07600)-RELATED"/>
    <property type="match status" value="1"/>
</dbReference>
<evidence type="ECO:0000256" key="1">
    <source>
        <dbReference type="SAM" id="MobiDB-lite"/>
    </source>
</evidence>
<comment type="caution">
    <text evidence="3">The sequence shown here is derived from an EMBL/GenBank/DDBJ whole genome shotgun (WGS) entry which is preliminary data.</text>
</comment>
<organism evidence="3 4">
    <name type="scientific">Gordonia effusa NBRC 100432</name>
    <dbReference type="NCBI Taxonomy" id="1077974"/>
    <lineage>
        <taxon>Bacteria</taxon>
        <taxon>Bacillati</taxon>
        <taxon>Actinomycetota</taxon>
        <taxon>Actinomycetes</taxon>
        <taxon>Mycobacteriales</taxon>
        <taxon>Gordoniaceae</taxon>
        <taxon>Gordonia</taxon>
    </lineage>
</organism>
<dbReference type="Gene3D" id="2.30.110.10">
    <property type="entry name" value="Electron Transport, Fmn-binding Protein, Chain A"/>
    <property type="match status" value="1"/>
</dbReference>
<feature type="region of interest" description="Disordered" evidence="1">
    <location>
        <begin position="208"/>
        <end position="231"/>
    </location>
</feature>
<dbReference type="AlphaFoldDB" id="H0R1C2"/>
<accession>H0R1C2</accession>
<reference evidence="3 4" key="1">
    <citation type="submission" date="2011-12" db="EMBL/GenBank/DDBJ databases">
        <title>Whole genome shotgun sequence of Gordonia effusa NBRC 100432.</title>
        <authorList>
            <person name="Yoshida I."/>
            <person name="Takarada H."/>
            <person name="Hosoyama A."/>
            <person name="Tsuchikane K."/>
            <person name="Katsumata H."/>
            <person name="Yamazaki S."/>
            <person name="Fujita N."/>
        </authorList>
    </citation>
    <scope>NUCLEOTIDE SEQUENCE [LARGE SCALE GENOMIC DNA]</scope>
    <source>
        <strain evidence="3 4">NBRC 100432</strain>
    </source>
</reference>
<dbReference type="Proteomes" id="UP000035034">
    <property type="component" value="Unassembled WGS sequence"/>
</dbReference>
<dbReference type="EMBL" id="BAEH01000068">
    <property type="protein sequence ID" value="GAB18873.1"/>
    <property type="molecule type" value="Genomic_DNA"/>
</dbReference>
<dbReference type="eggNOG" id="COG3576">
    <property type="taxonomic scope" value="Bacteria"/>
</dbReference>
<sequence length="231" mass="25283">MNSTHQYPGSDGEHALQHERGTTRRAHKFYADQMQDRLNDEMIEFVGRMEMAFIATADAKGEADSSFRAGPPGFIYVIDANTICYPEYRGNGVMASLGNISENPHVGIMLIDFVRDRIGLHINGRATIVPDEELRAQLPDLPEESVRGRIPDLWVLVDIHEAYIHCRKHIPAMVPADAGGRAWGTDSAARKGGDYFGVTAARKAGDIATQNAPEVAEPHSATTDYPSPVGV</sequence>
<dbReference type="PANTHER" id="PTHR42815:SF2">
    <property type="entry name" value="FAD-BINDING, PUTATIVE (AFU_ORTHOLOGUE AFUA_6G07600)-RELATED"/>
    <property type="match status" value="1"/>
</dbReference>
<dbReference type="STRING" id="1077974.GOEFS_068_00190"/>
<name>H0R1C2_9ACTN</name>
<keyword evidence="4" id="KW-1185">Reference proteome</keyword>
<dbReference type="Pfam" id="PF01243">
    <property type="entry name" value="PNPOx_N"/>
    <property type="match status" value="1"/>
</dbReference>
<dbReference type="InterPro" id="IPR011576">
    <property type="entry name" value="Pyridox_Oxase_N"/>
</dbReference>
<dbReference type="SUPFAM" id="SSF50475">
    <property type="entry name" value="FMN-binding split barrel"/>
    <property type="match status" value="1"/>
</dbReference>
<proteinExistence type="predicted"/>
<evidence type="ECO:0000313" key="4">
    <source>
        <dbReference type="Proteomes" id="UP000035034"/>
    </source>
</evidence>
<dbReference type="InterPro" id="IPR012349">
    <property type="entry name" value="Split_barrel_FMN-bd"/>
</dbReference>
<evidence type="ECO:0000313" key="3">
    <source>
        <dbReference type="EMBL" id="GAB18873.1"/>
    </source>
</evidence>
<evidence type="ECO:0000259" key="2">
    <source>
        <dbReference type="Pfam" id="PF01243"/>
    </source>
</evidence>
<dbReference type="RefSeq" id="WP_007318209.1">
    <property type="nucleotide sequence ID" value="NZ_BAEH01000068.1"/>
</dbReference>
<feature type="domain" description="Pyridoxamine 5'-phosphate oxidase N-terminal" evidence="2">
    <location>
        <begin position="39"/>
        <end position="138"/>
    </location>
</feature>
<protein>
    <recommendedName>
        <fullName evidence="2">Pyridoxamine 5'-phosphate oxidase N-terminal domain-containing protein</fullName>
    </recommendedName>
</protein>
<gene>
    <name evidence="3" type="ORF">GOEFS_068_00190</name>
</gene>